<gene>
    <name evidence="2" type="ORF">H8K32_18470</name>
</gene>
<sequence>MQTYFQQLTHTLRQHISDSERFTCWLSAEKTDFVRFNRSVIRQPGHVVQIVMRLQLLQGQTHVSSSLNLSGEIEQDCNSLSETLNMLREQIGDLPADPHLLIASDVNNSSHIQSSSLPDAEQMVADILEASTGLDMVGILTTGTQYRGFANSYGQQNWFESRNVNFDWSLFHAGDKAVKSNYAGFSWDKSQFQQKFDEAKQQLALLALPAISIPPGSYRAYLTPTALNELLMMLNWGGLSEKSLRTHQSCLRRLQAGEVSLHPDVHLSEDSLAGLEPVFQAQGFIKPEQIKLIDAGKLVGSMISPRSAKEYGVQSNGADGAESAKSLRMQAGNLAMKDALKQLGTGIYISNLWYLNFSDRANCRITGMTRFASFWVENGEIKAPLNVMRFDESLFRMLGEDLLALTKETETIMDDRSYGERHTGGAILPGALLKSMRFVL</sequence>
<keyword evidence="3" id="KW-1185">Reference proteome</keyword>
<dbReference type="EMBL" id="JACOFV010000022">
    <property type="protein sequence ID" value="MBC3864097.1"/>
    <property type="molecule type" value="Genomic_DNA"/>
</dbReference>
<reference evidence="2" key="1">
    <citation type="submission" date="2020-08" db="EMBL/GenBank/DDBJ databases">
        <title>Novel species isolated from subtropical streams in China.</title>
        <authorList>
            <person name="Lu H."/>
        </authorList>
    </citation>
    <scope>NUCLEOTIDE SEQUENCE</scope>
    <source>
        <strain evidence="2">KACC 12607</strain>
    </source>
</reference>
<dbReference type="GO" id="GO:0008237">
    <property type="term" value="F:metallopeptidase activity"/>
    <property type="evidence" value="ECO:0007669"/>
    <property type="project" value="InterPro"/>
</dbReference>
<organism evidence="2 3">
    <name type="scientific">Undibacterium jejuense</name>
    <dbReference type="NCBI Taxonomy" id="1344949"/>
    <lineage>
        <taxon>Bacteria</taxon>
        <taxon>Pseudomonadati</taxon>
        <taxon>Pseudomonadota</taxon>
        <taxon>Betaproteobacteria</taxon>
        <taxon>Burkholderiales</taxon>
        <taxon>Oxalobacteraceae</taxon>
        <taxon>Undibacterium</taxon>
    </lineage>
</organism>
<evidence type="ECO:0000313" key="3">
    <source>
        <dbReference type="Proteomes" id="UP000634011"/>
    </source>
</evidence>
<dbReference type="InterPro" id="IPR036059">
    <property type="entry name" value="TldD/PmbA_sf"/>
</dbReference>
<comment type="caution">
    <text evidence="2">The sequence shown here is derived from an EMBL/GenBank/DDBJ whole genome shotgun (WGS) entry which is preliminary data.</text>
</comment>
<dbReference type="GO" id="GO:0006508">
    <property type="term" value="P:proteolysis"/>
    <property type="evidence" value="ECO:0007669"/>
    <property type="project" value="InterPro"/>
</dbReference>
<evidence type="ECO:0000259" key="1">
    <source>
        <dbReference type="Pfam" id="PF19289"/>
    </source>
</evidence>
<protein>
    <submittedName>
        <fullName evidence="2">TldE/PmbA family protein</fullName>
    </submittedName>
</protein>
<dbReference type="PANTHER" id="PTHR43666">
    <property type="entry name" value="TLDD PROTEIN"/>
    <property type="match status" value="1"/>
</dbReference>
<dbReference type="AlphaFoldDB" id="A0A923HGH5"/>
<dbReference type="Proteomes" id="UP000634011">
    <property type="component" value="Unassembled WGS sequence"/>
</dbReference>
<dbReference type="RefSeq" id="WP_186914039.1">
    <property type="nucleotide sequence ID" value="NZ_JACOFV010000022.1"/>
</dbReference>
<dbReference type="Pfam" id="PF19289">
    <property type="entry name" value="PmbA_TldD_3rd"/>
    <property type="match status" value="1"/>
</dbReference>
<evidence type="ECO:0000313" key="2">
    <source>
        <dbReference type="EMBL" id="MBC3864097.1"/>
    </source>
</evidence>
<feature type="domain" description="Metalloprotease TldD/E C-terminal" evidence="1">
    <location>
        <begin position="215"/>
        <end position="438"/>
    </location>
</feature>
<accession>A0A923HGH5</accession>
<dbReference type="SUPFAM" id="SSF111283">
    <property type="entry name" value="Putative modulator of DNA gyrase, PmbA/TldD"/>
    <property type="match status" value="1"/>
</dbReference>
<name>A0A923HGH5_9BURK</name>
<proteinExistence type="predicted"/>
<dbReference type="InterPro" id="IPR045569">
    <property type="entry name" value="Metalloprtase-TldD/E_C"/>
</dbReference>
<dbReference type="PANTHER" id="PTHR43666:SF1">
    <property type="entry name" value="CONSERVED PROTEIN"/>
    <property type="match status" value="1"/>
</dbReference>